<evidence type="ECO:0000313" key="1">
    <source>
        <dbReference type="EMBL" id="ESW06763.1"/>
    </source>
</evidence>
<evidence type="ECO:0000313" key="2">
    <source>
        <dbReference type="Proteomes" id="UP000000226"/>
    </source>
</evidence>
<keyword evidence="2" id="KW-1185">Reference proteome</keyword>
<organism evidence="1 2">
    <name type="scientific">Phaseolus vulgaris</name>
    <name type="common">Kidney bean</name>
    <name type="synonym">French bean</name>
    <dbReference type="NCBI Taxonomy" id="3885"/>
    <lineage>
        <taxon>Eukaryota</taxon>
        <taxon>Viridiplantae</taxon>
        <taxon>Streptophyta</taxon>
        <taxon>Embryophyta</taxon>
        <taxon>Tracheophyta</taxon>
        <taxon>Spermatophyta</taxon>
        <taxon>Magnoliopsida</taxon>
        <taxon>eudicotyledons</taxon>
        <taxon>Gunneridae</taxon>
        <taxon>Pentapetalae</taxon>
        <taxon>rosids</taxon>
        <taxon>fabids</taxon>
        <taxon>Fabales</taxon>
        <taxon>Fabaceae</taxon>
        <taxon>Papilionoideae</taxon>
        <taxon>50 kb inversion clade</taxon>
        <taxon>NPAAA clade</taxon>
        <taxon>indigoferoid/millettioid clade</taxon>
        <taxon>Phaseoleae</taxon>
        <taxon>Phaseolus</taxon>
    </lineage>
</organism>
<reference evidence="2" key="1">
    <citation type="journal article" date="2014" name="Nat. Genet.">
        <title>A reference genome for common bean and genome-wide analysis of dual domestications.</title>
        <authorList>
            <person name="Schmutz J."/>
            <person name="McClean P.E."/>
            <person name="Mamidi S."/>
            <person name="Wu G.A."/>
            <person name="Cannon S.B."/>
            <person name="Grimwood J."/>
            <person name="Jenkins J."/>
            <person name="Shu S."/>
            <person name="Song Q."/>
            <person name="Chavarro C."/>
            <person name="Torres-Torres M."/>
            <person name="Geffroy V."/>
            <person name="Moghaddam S.M."/>
            <person name="Gao D."/>
            <person name="Abernathy B."/>
            <person name="Barry K."/>
            <person name="Blair M."/>
            <person name="Brick M.A."/>
            <person name="Chovatia M."/>
            <person name="Gepts P."/>
            <person name="Goodstein D.M."/>
            <person name="Gonzales M."/>
            <person name="Hellsten U."/>
            <person name="Hyten D.L."/>
            <person name="Jia G."/>
            <person name="Kelly J.D."/>
            <person name="Kudrna D."/>
            <person name="Lee R."/>
            <person name="Richard M.M."/>
            <person name="Miklas P.N."/>
            <person name="Osorno J.M."/>
            <person name="Rodrigues J."/>
            <person name="Thareau V."/>
            <person name="Urrea C.A."/>
            <person name="Wang M."/>
            <person name="Yu Y."/>
            <person name="Zhang M."/>
            <person name="Wing R.A."/>
            <person name="Cregan P.B."/>
            <person name="Rokhsar D.S."/>
            <person name="Jackson S.A."/>
        </authorList>
    </citation>
    <scope>NUCLEOTIDE SEQUENCE [LARGE SCALE GENOMIC DNA]</scope>
    <source>
        <strain evidence="2">cv. G19833</strain>
    </source>
</reference>
<dbReference type="AlphaFoldDB" id="V7AQ84"/>
<protein>
    <submittedName>
        <fullName evidence="1">Uncharacterized protein</fullName>
    </submittedName>
</protein>
<proteinExistence type="predicted"/>
<dbReference type="Proteomes" id="UP000000226">
    <property type="component" value="Chromosome 10"/>
</dbReference>
<dbReference type="Gramene" id="ESW06763">
    <property type="protein sequence ID" value="ESW06763"/>
    <property type="gene ID" value="PHAVU_010G074300g"/>
</dbReference>
<name>V7AQ84_PHAVU</name>
<gene>
    <name evidence="1" type="ORF">PHAVU_010G074300g</name>
</gene>
<sequence>MDKVHDKAGFFSSFPLAYEGATNRARDQTNYTQFWVFFQHRTHEPPPTLDARRASKWRGWAGTGVEGWLPML</sequence>
<accession>V7AQ84</accession>
<dbReference type="EMBL" id="CM002297">
    <property type="protein sequence ID" value="ESW06763.1"/>
    <property type="molecule type" value="Genomic_DNA"/>
</dbReference>